<reference evidence="3" key="1">
    <citation type="submission" date="2025-08" db="UniProtKB">
        <authorList>
            <consortium name="RefSeq"/>
        </authorList>
    </citation>
    <scope>IDENTIFICATION</scope>
</reference>
<dbReference type="PROSITE" id="PS51257">
    <property type="entry name" value="PROKAR_LIPOPROTEIN"/>
    <property type="match status" value="1"/>
</dbReference>
<organism evidence="2 3">
    <name type="scientific">Derxia gummosa DSM 723</name>
    <dbReference type="NCBI Taxonomy" id="1121388"/>
    <lineage>
        <taxon>Bacteria</taxon>
        <taxon>Pseudomonadati</taxon>
        <taxon>Pseudomonadota</taxon>
        <taxon>Betaproteobacteria</taxon>
        <taxon>Burkholderiales</taxon>
        <taxon>Alcaligenaceae</taxon>
        <taxon>Derxia</taxon>
    </lineage>
</organism>
<proteinExistence type="predicted"/>
<name>A0A8B6X8H2_9BURK</name>
<dbReference type="AlphaFoldDB" id="A0A8B6X8H2"/>
<keyword evidence="1" id="KW-0732">Signal</keyword>
<sequence>MTNKNLNHRRPSAGALAGAALTLALAACGGGDPSASGGAARAGIAATDEAELRAAIPAELLADTGTSAVRATTQSTSSVAAEASVVTTTLDAVRLANQATFGATVADTNSIRTLGPKKWIARQMLATRSVYPDLGSDVIHKRTTSADWCTETFAAGSSARNYCWRDYYTATPIAWHFYRQAVSGPDQLRQRVAFALSQWLVVSDVEVFNTYGLRDWHQMLRDRALGNYRTLLREVILSPVMGAYLNNVDNGKTDPNENFARELLQLFSIGTCELNADGTLKGGSCQATYDNAKVREYAYALSGWTYPAGGYNYWCPVKCGTWRNPPYFKGQMVAVPAQHDTSARSLLSGVTVAAGATPEAAVERVLDSIMNHPNVGPFVATRLIRHLVTSNPSPAYVQAVATAFDSGDYQGIGTGMRGDLAATVAAVLLHPEARDAAYIKQPGYGRLREPVQAWTSVMRALDARTDGIWFAWSYGKDLGQSPFSPPSVFSYYEPGTPLVGTSLVAPAMGIENESSTLQRMSLLQFATLGAAANGQMVAATPTVADSTGTFVSHDRWLPYVADSAALVSKLTLYLTANQLTGTQKAAIVAAIDSITPTTYGSYWQTRRIRVATYLVMMTPQFSIVR</sequence>
<accession>A0A8B6X8H2</accession>
<dbReference type="OrthoDB" id="9772295at2"/>
<dbReference type="InterPro" id="IPR014917">
    <property type="entry name" value="DUF1800"/>
</dbReference>
<protein>
    <submittedName>
        <fullName evidence="3">DUF1800 domain-containing protein</fullName>
    </submittedName>
</protein>
<dbReference type="PANTHER" id="PTHR43737:SF1">
    <property type="entry name" value="DUF1501 DOMAIN-CONTAINING PROTEIN"/>
    <property type="match status" value="1"/>
</dbReference>
<dbReference type="RefSeq" id="WP_051378402.1">
    <property type="nucleotide sequence ID" value="NZ_AXWS01000008.1"/>
</dbReference>
<feature type="signal peptide" evidence="1">
    <location>
        <begin position="1"/>
        <end position="26"/>
    </location>
</feature>
<dbReference type="Proteomes" id="UP000675920">
    <property type="component" value="Unplaced"/>
</dbReference>
<feature type="chain" id="PRO_5034805140" evidence="1">
    <location>
        <begin position="27"/>
        <end position="625"/>
    </location>
</feature>
<evidence type="ECO:0000313" key="2">
    <source>
        <dbReference type="Proteomes" id="UP000675920"/>
    </source>
</evidence>
<evidence type="ECO:0000256" key="1">
    <source>
        <dbReference type="SAM" id="SignalP"/>
    </source>
</evidence>
<keyword evidence="2" id="KW-1185">Reference proteome</keyword>
<dbReference type="PANTHER" id="PTHR43737">
    <property type="entry name" value="BLL7424 PROTEIN"/>
    <property type="match status" value="1"/>
</dbReference>
<dbReference type="Pfam" id="PF08811">
    <property type="entry name" value="DUF1800"/>
    <property type="match status" value="1"/>
</dbReference>
<evidence type="ECO:0000313" key="3">
    <source>
        <dbReference type="RefSeq" id="WP_051378402.1"/>
    </source>
</evidence>